<dbReference type="RefSeq" id="WP_142003163.1">
    <property type="nucleotide sequence ID" value="NZ_VFML01000002.1"/>
</dbReference>
<dbReference type="OrthoDB" id="21342at2"/>
<accession>A0A542CT01</accession>
<reference evidence="3 4" key="1">
    <citation type="submission" date="2019-06" db="EMBL/GenBank/DDBJ databases">
        <title>Sequencing the genomes of 1000 actinobacteria strains.</title>
        <authorList>
            <person name="Klenk H.-P."/>
        </authorList>
    </citation>
    <scope>NUCLEOTIDE SEQUENCE [LARGE SCALE GENOMIC DNA]</scope>
    <source>
        <strain evidence="3 4">DSM 45679</strain>
    </source>
</reference>
<dbReference type="PANTHER" id="PTHR43792">
    <property type="entry name" value="GNAT FAMILY, PUTATIVE (AFU_ORTHOLOGUE AFUA_3G00765)-RELATED-RELATED"/>
    <property type="match status" value="1"/>
</dbReference>
<dbReference type="InterPro" id="IPR016181">
    <property type="entry name" value="Acyl_CoA_acyltransferase"/>
</dbReference>
<dbReference type="CDD" id="cd07242">
    <property type="entry name" value="VOC_BsYqjT"/>
    <property type="match status" value="1"/>
</dbReference>
<evidence type="ECO:0000259" key="1">
    <source>
        <dbReference type="PROSITE" id="PS51186"/>
    </source>
</evidence>
<name>A0A542CT01_AMYCI</name>
<proteinExistence type="predicted"/>
<dbReference type="Pfam" id="PF13669">
    <property type="entry name" value="Glyoxalase_4"/>
    <property type="match status" value="1"/>
</dbReference>
<dbReference type="EMBL" id="VFML01000002">
    <property type="protein sequence ID" value="TQI93957.1"/>
    <property type="molecule type" value="Genomic_DNA"/>
</dbReference>
<dbReference type="PROSITE" id="PS51186">
    <property type="entry name" value="GNAT"/>
    <property type="match status" value="1"/>
</dbReference>
<protein>
    <submittedName>
        <fullName evidence="3">RimJ/RimL family protein N-acetyltransferase</fullName>
    </submittedName>
</protein>
<gene>
    <name evidence="3" type="ORF">FB471_6103</name>
</gene>
<feature type="domain" description="N-acetyltransferase" evidence="1">
    <location>
        <begin position="12"/>
        <end position="169"/>
    </location>
</feature>
<evidence type="ECO:0000313" key="4">
    <source>
        <dbReference type="Proteomes" id="UP000320876"/>
    </source>
</evidence>
<dbReference type="Pfam" id="PF13302">
    <property type="entry name" value="Acetyltransf_3"/>
    <property type="match status" value="1"/>
</dbReference>
<organism evidence="3 4">
    <name type="scientific">Amycolatopsis cihanbeyliensis</name>
    <dbReference type="NCBI Taxonomy" id="1128664"/>
    <lineage>
        <taxon>Bacteria</taxon>
        <taxon>Bacillati</taxon>
        <taxon>Actinomycetota</taxon>
        <taxon>Actinomycetes</taxon>
        <taxon>Pseudonocardiales</taxon>
        <taxon>Pseudonocardiaceae</taxon>
        <taxon>Amycolatopsis</taxon>
    </lineage>
</organism>
<dbReference type="Gene3D" id="3.10.180.10">
    <property type="entry name" value="2,3-Dihydroxybiphenyl 1,2-Dioxygenase, domain 1"/>
    <property type="match status" value="1"/>
</dbReference>
<dbReference type="GO" id="GO:0016747">
    <property type="term" value="F:acyltransferase activity, transferring groups other than amino-acyl groups"/>
    <property type="evidence" value="ECO:0007669"/>
    <property type="project" value="InterPro"/>
</dbReference>
<comment type="caution">
    <text evidence="3">The sequence shown here is derived from an EMBL/GenBank/DDBJ whole genome shotgun (WGS) entry which is preliminary data.</text>
</comment>
<keyword evidence="4" id="KW-1185">Reference proteome</keyword>
<evidence type="ECO:0000313" key="3">
    <source>
        <dbReference type="EMBL" id="TQI93957.1"/>
    </source>
</evidence>
<dbReference type="InterPro" id="IPR037523">
    <property type="entry name" value="VOC_core"/>
</dbReference>
<dbReference type="PROSITE" id="PS51819">
    <property type="entry name" value="VOC"/>
    <property type="match status" value="1"/>
</dbReference>
<dbReference type="InterPro" id="IPR029068">
    <property type="entry name" value="Glyas_Bleomycin-R_OHBP_Dase"/>
</dbReference>
<dbReference type="InterPro" id="IPR000182">
    <property type="entry name" value="GNAT_dom"/>
</dbReference>
<dbReference type="Proteomes" id="UP000320876">
    <property type="component" value="Unassembled WGS sequence"/>
</dbReference>
<evidence type="ECO:0000259" key="2">
    <source>
        <dbReference type="PROSITE" id="PS51819"/>
    </source>
</evidence>
<dbReference type="SUPFAM" id="SSF55729">
    <property type="entry name" value="Acyl-CoA N-acyltransferases (Nat)"/>
    <property type="match status" value="1"/>
</dbReference>
<dbReference type="SUPFAM" id="SSF54593">
    <property type="entry name" value="Glyoxalase/Bleomycin resistance protein/Dihydroxybiphenyl dioxygenase"/>
    <property type="match status" value="1"/>
</dbReference>
<sequence>MTALPVLRGPRVRLRGLRRADAPAVLRVFADPEMSRFLEADLSDPARAKEMVERRLDYQGPEGTGHWVVELGGTVVGLAHLRPSWELPVEGAEIGWFVDGAYGGRGLATEAAALLLEHGFDTVGLPAVWALVHEANLASRKLAERLGFQDVGGGEHYGGPHRVYVAPARPATGVHHIELWVPDLERARESFGWLLGALGWWEYQRWSAGTSWRSGGWYLVVEQSPALSGDVHDRCRPGLNHIALRVPSRRRLDELVARAAEHGWSPLFAERYPHAGGPEHYAAYLENPDGYEVELVAPGS</sequence>
<dbReference type="InterPro" id="IPR051531">
    <property type="entry name" value="N-acetyltransferase"/>
</dbReference>
<keyword evidence="3" id="KW-0808">Transferase</keyword>
<dbReference type="Gene3D" id="3.40.630.30">
    <property type="match status" value="1"/>
</dbReference>
<dbReference type="AlphaFoldDB" id="A0A542CT01"/>
<feature type="domain" description="VOC" evidence="2">
    <location>
        <begin position="173"/>
        <end position="298"/>
    </location>
</feature>